<protein>
    <recommendedName>
        <fullName evidence="4">YfhO family protein</fullName>
    </recommendedName>
</protein>
<reference evidence="2 3" key="1">
    <citation type="journal article" date="2019" name="Int. J. Syst. Evol. Microbiol.">
        <title>The Global Catalogue of Microorganisms (GCM) 10K type strain sequencing project: providing services to taxonomists for standard genome sequencing and annotation.</title>
        <authorList>
            <consortium name="The Broad Institute Genomics Platform"/>
            <consortium name="The Broad Institute Genome Sequencing Center for Infectious Disease"/>
            <person name="Wu L."/>
            <person name="Ma J."/>
        </authorList>
    </citation>
    <scope>NUCLEOTIDE SEQUENCE [LARGE SCALE GENOMIC DNA]</scope>
    <source>
        <strain evidence="2 3">JCM 13850</strain>
    </source>
</reference>
<organism evidence="2 3">
    <name type="scientific">Actinomadura napierensis</name>
    <dbReference type="NCBI Taxonomy" id="267854"/>
    <lineage>
        <taxon>Bacteria</taxon>
        <taxon>Bacillati</taxon>
        <taxon>Actinomycetota</taxon>
        <taxon>Actinomycetes</taxon>
        <taxon>Streptosporangiales</taxon>
        <taxon>Thermomonosporaceae</taxon>
        <taxon>Actinomadura</taxon>
    </lineage>
</organism>
<keyword evidence="1" id="KW-0812">Transmembrane</keyword>
<feature type="transmembrane region" description="Helical" evidence="1">
    <location>
        <begin position="182"/>
        <end position="202"/>
    </location>
</feature>
<keyword evidence="1" id="KW-0472">Membrane</keyword>
<gene>
    <name evidence="2" type="ORF">GCM10009727_35180</name>
</gene>
<feature type="transmembrane region" description="Helical" evidence="1">
    <location>
        <begin position="253"/>
        <end position="271"/>
    </location>
</feature>
<evidence type="ECO:0000256" key="1">
    <source>
        <dbReference type="SAM" id="Phobius"/>
    </source>
</evidence>
<proteinExistence type="predicted"/>
<feature type="transmembrane region" description="Helical" evidence="1">
    <location>
        <begin position="323"/>
        <end position="344"/>
    </location>
</feature>
<comment type="caution">
    <text evidence="2">The sequence shown here is derived from an EMBL/GenBank/DDBJ whole genome shotgun (WGS) entry which is preliminary data.</text>
</comment>
<keyword evidence="1" id="KW-1133">Transmembrane helix</keyword>
<feature type="transmembrane region" description="Helical" evidence="1">
    <location>
        <begin position="68"/>
        <end position="85"/>
    </location>
</feature>
<evidence type="ECO:0000313" key="2">
    <source>
        <dbReference type="EMBL" id="GAA2139000.1"/>
    </source>
</evidence>
<evidence type="ECO:0008006" key="4">
    <source>
        <dbReference type="Google" id="ProtNLM"/>
    </source>
</evidence>
<sequence length="565" mass="57783">MALALGCLAVGPGLAPGYVLSYDMVFVPRPATNDAMFGLAGGFPRQVPSDAVVAGLAAVLPADLVQKLVLLAVFVLAGAGAARLVRERGTAVRIAAAVAYVWNPYVAERLLLGHWALLLGYAGLPWVLHASTGVTARRGFAGLVRALVPAAVGGFAAWDVSALVAAGGALGGHGRRHRTRAALLTALALAGVALPWLVPALLGSGRASSDPAGVDLFAARADTPFGAFGSLLSLGGIWNAEVVPAGFGSLPTAGGRLVLSVLAIAGFAVLLRRSADPRLRGLAVSAAVGFVIACAGITGPARAALRGLVGLWPGFGVLRDAQVYIAPLALLEAVGLAFLVAELLGRAYPALAALVAVAPVALLPTLAWGAAGNLRAVHYPADWAAARAIINADPAPGRVLDLPWGGYRRYAWNHDRTVLDPLPRVLDRQVVWDDGLRVGNRALAAEAPAARRAQALLRGRGPLAPALAGSGYRYVVLERVGDPEENALAGRLDGARIVLSGRHLTVFQLGSPAPPPGPASTDVAPVAGADILALLLILWSMSIYATSLGGTPRVPASREPPTCAS</sequence>
<dbReference type="RefSeq" id="WP_344267788.1">
    <property type="nucleotide sequence ID" value="NZ_BAAAMR010000027.1"/>
</dbReference>
<feature type="transmembrane region" description="Helical" evidence="1">
    <location>
        <begin position="106"/>
        <end position="128"/>
    </location>
</feature>
<feature type="transmembrane region" description="Helical" evidence="1">
    <location>
        <begin position="351"/>
        <end position="371"/>
    </location>
</feature>
<dbReference type="EMBL" id="BAAAMR010000027">
    <property type="protein sequence ID" value="GAA2139000.1"/>
    <property type="molecule type" value="Genomic_DNA"/>
</dbReference>
<dbReference type="Proteomes" id="UP001501020">
    <property type="component" value="Unassembled WGS sequence"/>
</dbReference>
<name>A0ABN2Z9S6_9ACTN</name>
<feature type="transmembrane region" description="Helical" evidence="1">
    <location>
        <begin position="148"/>
        <end position="170"/>
    </location>
</feature>
<keyword evidence="3" id="KW-1185">Reference proteome</keyword>
<feature type="transmembrane region" description="Helical" evidence="1">
    <location>
        <begin position="283"/>
        <end position="303"/>
    </location>
</feature>
<accession>A0ABN2Z9S6</accession>
<evidence type="ECO:0000313" key="3">
    <source>
        <dbReference type="Proteomes" id="UP001501020"/>
    </source>
</evidence>